<keyword evidence="2" id="KW-1185">Reference proteome</keyword>
<reference evidence="1 2" key="1">
    <citation type="submission" date="2024-01" db="EMBL/GenBank/DDBJ databases">
        <title>Genome assemblies of Stephania.</title>
        <authorList>
            <person name="Yang L."/>
        </authorList>
    </citation>
    <scope>NUCLEOTIDE SEQUENCE [LARGE SCALE GENOMIC DNA]</scope>
    <source>
        <strain evidence="1">JXDWG</strain>
        <tissue evidence="1">Leaf</tissue>
    </source>
</reference>
<evidence type="ECO:0000313" key="2">
    <source>
        <dbReference type="Proteomes" id="UP001419268"/>
    </source>
</evidence>
<name>A0AAP0EHX5_9MAGN</name>
<evidence type="ECO:0000313" key="1">
    <source>
        <dbReference type="EMBL" id="KAK9089154.1"/>
    </source>
</evidence>
<dbReference type="Proteomes" id="UP001419268">
    <property type="component" value="Unassembled WGS sequence"/>
</dbReference>
<proteinExistence type="predicted"/>
<organism evidence="1 2">
    <name type="scientific">Stephania cephalantha</name>
    <dbReference type="NCBI Taxonomy" id="152367"/>
    <lineage>
        <taxon>Eukaryota</taxon>
        <taxon>Viridiplantae</taxon>
        <taxon>Streptophyta</taxon>
        <taxon>Embryophyta</taxon>
        <taxon>Tracheophyta</taxon>
        <taxon>Spermatophyta</taxon>
        <taxon>Magnoliopsida</taxon>
        <taxon>Ranunculales</taxon>
        <taxon>Menispermaceae</taxon>
        <taxon>Menispermoideae</taxon>
        <taxon>Cissampelideae</taxon>
        <taxon>Stephania</taxon>
    </lineage>
</organism>
<dbReference type="AlphaFoldDB" id="A0AAP0EHX5"/>
<gene>
    <name evidence="1" type="ORF">Scep_028236</name>
</gene>
<comment type="caution">
    <text evidence="1">The sequence shown here is derived from an EMBL/GenBank/DDBJ whole genome shotgun (WGS) entry which is preliminary data.</text>
</comment>
<dbReference type="EMBL" id="JBBNAG010000012">
    <property type="protein sequence ID" value="KAK9089154.1"/>
    <property type="molecule type" value="Genomic_DNA"/>
</dbReference>
<accession>A0AAP0EHX5</accession>
<sequence>MQLHVSMYQTNNYRSTNQCRNLLARYLRVVFDDVRFCMTTREERTRLEDCGDCFHTLKQILVLNCLYLLFWDS</sequence>
<protein>
    <submittedName>
        <fullName evidence="1">Uncharacterized protein</fullName>
    </submittedName>
</protein>